<name>A0A6J5MQH4_9CAUD</name>
<organism evidence="2">
    <name type="scientific">uncultured Caudovirales phage</name>
    <dbReference type="NCBI Taxonomy" id="2100421"/>
    <lineage>
        <taxon>Viruses</taxon>
        <taxon>Duplodnaviria</taxon>
        <taxon>Heunggongvirae</taxon>
        <taxon>Uroviricota</taxon>
        <taxon>Caudoviricetes</taxon>
        <taxon>Peduoviridae</taxon>
        <taxon>Maltschvirus</taxon>
        <taxon>Maltschvirus maltsch</taxon>
    </lineage>
</organism>
<dbReference type="EMBL" id="LR796338">
    <property type="protein sequence ID" value="CAB4137702.1"/>
    <property type="molecule type" value="Genomic_DNA"/>
</dbReference>
<evidence type="ECO:0000313" key="2">
    <source>
        <dbReference type="EMBL" id="CAB4147977.1"/>
    </source>
</evidence>
<proteinExistence type="predicted"/>
<protein>
    <submittedName>
        <fullName evidence="2">Uncharacterized protein</fullName>
    </submittedName>
</protein>
<accession>A0A6J5MQH4</accession>
<reference evidence="2" key="1">
    <citation type="submission" date="2020-04" db="EMBL/GenBank/DDBJ databases">
        <authorList>
            <person name="Chiriac C."/>
            <person name="Salcher M."/>
            <person name="Ghai R."/>
            <person name="Kavagutti S V."/>
        </authorList>
    </citation>
    <scope>NUCLEOTIDE SEQUENCE</scope>
</reference>
<gene>
    <name evidence="1" type="ORF">UFOVP325_67</name>
    <name evidence="2" type="ORF">UFOVP430_62</name>
</gene>
<sequence length="301" mass="34039">MTISGAGNPTSYFSTPSTELDPQLFQGRQLRDWVRTGIVSMLQDYLHQKFRHSELWAHPWLAGSGVSYQWSAARQPGDLDCLVGVNFTQFRQANPEYRGLTDKQVSAEINEGFRADLQPQTENWNGYELTFYVNPTGTDIRNIKPYAAYDLKYNEWTVTPDPTQTPPVKPEWDAVVDNDYDLSSKVHVRFTAALSDLQDTRNGASQRNAEARLTAAAQQGNALYEEIHGNRALAFSSTGEGYNDFNNYRWQAGKRTGAVDTLRAIRKYSDDMTKTRQAATYGVELPDTDTLIRRAALYRAK</sequence>
<evidence type="ECO:0000313" key="1">
    <source>
        <dbReference type="EMBL" id="CAB4137702.1"/>
    </source>
</evidence>
<dbReference type="EMBL" id="LR796481">
    <property type="protein sequence ID" value="CAB4147977.1"/>
    <property type="molecule type" value="Genomic_DNA"/>
</dbReference>